<dbReference type="Proteomes" id="UP000323000">
    <property type="component" value="Chromosome 1"/>
</dbReference>
<evidence type="ECO:0000256" key="4">
    <source>
        <dbReference type="ARBA" id="ARBA00022692"/>
    </source>
</evidence>
<dbReference type="PANTHER" id="PTHR34372">
    <property type="entry name" value="CYTOCHROME C OXIDASE SUBUNIT 5C-2-RELATED"/>
    <property type="match status" value="1"/>
</dbReference>
<feature type="region of interest" description="Disordered" evidence="13">
    <location>
        <begin position="163"/>
        <end position="235"/>
    </location>
</feature>
<evidence type="ECO:0000256" key="9">
    <source>
        <dbReference type="ARBA" id="ARBA00022989"/>
    </source>
</evidence>
<keyword evidence="8" id="KW-0862">Zinc</keyword>
<dbReference type="InterPro" id="IPR006564">
    <property type="entry name" value="Znf_PMZ"/>
</dbReference>
<keyword evidence="10" id="KW-0496">Mitochondrion</keyword>
<evidence type="ECO:0000256" key="3">
    <source>
        <dbReference type="ARBA" id="ARBA00009591"/>
    </source>
</evidence>
<gene>
    <name evidence="15" type="ORF">EZV62_001295</name>
</gene>
<evidence type="ECO:0000256" key="11">
    <source>
        <dbReference type="ARBA" id="ARBA00023136"/>
    </source>
</evidence>
<comment type="function">
    <text evidence="1">This protein is one of the nuclear-coded polypeptide chains of cytochrome c oxidase, the terminal oxidase in mitochondrial electron transport.</text>
</comment>
<evidence type="ECO:0000256" key="6">
    <source>
        <dbReference type="ARBA" id="ARBA00022771"/>
    </source>
</evidence>
<comment type="subcellular location">
    <subcellularLocation>
        <location evidence="2">Mitochondrion inner membrane</location>
    </subcellularLocation>
</comment>
<feature type="domain" description="SWIM-type" evidence="14">
    <location>
        <begin position="418"/>
        <end position="450"/>
    </location>
</feature>
<comment type="similarity">
    <text evidence="3">Belongs to the cytochrome c oxidase subunit 5C family.</text>
</comment>
<keyword evidence="7" id="KW-0999">Mitochondrion inner membrane</keyword>
<dbReference type="AlphaFoldDB" id="A0A5C7IW17"/>
<name>A0A5C7IW17_9ROSI</name>
<organism evidence="15 16">
    <name type="scientific">Acer yangbiense</name>
    <dbReference type="NCBI Taxonomy" id="1000413"/>
    <lineage>
        <taxon>Eukaryota</taxon>
        <taxon>Viridiplantae</taxon>
        <taxon>Streptophyta</taxon>
        <taxon>Embryophyta</taxon>
        <taxon>Tracheophyta</taxon>
        <taxon>Spermatophyta</taxon>
        <taxon>Magnoliopsida</taxon>
        <taxon>eudicotyledons</taxon>
        <taxon>Gunneridae</taxon>
        <taxon>Pentapetalae</taxon>
        <taxon>rosids</taxon>
        <taxon>malvids</taxon>
        <taxon>Sapindales</taxon>
        <taxon>Sapindaceae</taxon>
        <taxon>Hippocastanoideae</taxon>
        <taxon>Acereae</taxon>
        <taxon>Acer</taxon>
    </lineage>
</organism>
<keyword evidence="6 12" id="KW-0863">Zinc-finger</keyword>
<dbReference type="InterPro" id="IPR008432">
    <property type="entry name" value="COX5C"/>
</dbReference>
<comment type="caution">
    <text evidence="15">The sequence shown here is derived from an EMBL/GenBank/DDBJ whole genome shotgun (WGS) entry which is preliminary data.</text>
</comment>
<evidence type="ECO:0000256" key="8">
    <source>
        <dbReference type="ARBA" id="ARBA00022833"/>
    </source>
</evidence>
<proteinExistence type="inferred from homology"/>
<dbReference type="PANTHER" id="PTHR34372:SF2">
    <property type="entry name" value="CYTOCHROME C OXIDASE SUBUNIT 5C-2-RELATED"/>
    <property type="match status" value="1"/>
</dbReference>
<evidence type="ECO:0000313" key="15">
    <source>
        <dbReference type="EMBL" id="TXG72716.1"/>
    </source>
</evidence>
<evidence type="ECO:0000256" key="13">
    <source>
        <dbReference type="SAM" id="MobiDB-lite"/>
    </source>
</evidence>
<evidence type="ECO:0000256" key="2">
    <source>
        <dbReference type="ARBA" id="ARBA00004273"/>
    </source>
</evidence>
<evidence type="ECO:0000256" key="10">
    <source>
        <dbReference type="ARBA" id="ARBA00023128"/>
    </source>
</evidence>
<dbReference type="Pfam" id="PF04434">
    <property type="entry name" value="SWIM"/>
    <property type="match status" value="1"/>
</dbReference>
<evidence type="ECO:0000256" key="7">
    <source>
        <dbReference type="ARBA" id="ARBA00022792"/>
    </source>
</evidence>
<dbReference type="GO" id="GO:0005743">
    <property type="term" value="C:mitochondrial inner membrane"/>
    <property type="evidence" value="ECO:0007669"/>
    <property type="project" value="UniProtKB-SubCell"/>
</dbReference>
<reference evidence="16" key="1">
    <citation type="journal article" date="2019" name="Gigascience">
        <title>De novo genome assembly of the endangered Acer yangbiense, a plant species with extremely small populations endemic to Yunnan Province, China.</title>
        <authorList>
            <person name="Yang J."/>
            <person name="Wariss H.M."/>
            <person name="Tao L."/>
            <person name="Zhang R."/>
            <person name="Yun Q."/>
            <person name="Hollingsworth P."/>
            <person name="Dao Z."/>
            <person name="Luo G."/>
            <person name="Guo H."/>
            <person name="Ma Y."/>
            <person name="Sun W."/>
        </authorList>
    </citation>
    <scope>NUCLEOTIDE SEQUENCE [LARGE SCALE GENOMIC DNA]</scope>
    <source>
        <strain evidence="16">cv. Malutang</strain>
    </source>
</reference>
<dbReference type="InterPro" id="IPR004332">
    <property type="entry name" value="Transposase_MuDR"/>
</dbReference>
<dbReference type="EMBL" id="VAHF01000001">
    <property type="protein sequence ID" value="TXG72716.1"/>
    <property type="molecule type" value="Genomic_DNA"/>
</dbReference>
<evidence type="ECO:0000256" key="1">
    <source>
        <dbReference type="ARBA" id="ARBA00002480"/>
    </source>
</evidence>
<dbReference type="InterPro" id="IPR007527">
    <property type="entry name" value="Znf_SWIM"/>
</dbReference>
<evidence type="ECO:0000313" key="16">
    <source>
        <dbReference type="Proteomes" id="UP000323000"/>
    </source>
</evidence>
<keyword evidence="9" id="KW-1133">Transmembrane helix</keyword>
<keyword evidence="11" id="KW-0472">Membrane</keyword>
<accession>A0A5C7IW17</accession>
<dbReference type="SMART" id="SM00575">
    <property type="entry name" value="ZnF_PMZ"/>
    <property type="match status" value="1"/>
</dbReference>
<protein>
    <recommendedName>
        <fullName evidence="14">SWIM-type domain-containing protein</fullName>
    </recommendedName>
</protein>
<evidence type="ECO:0000256" key="5">
    <source>
        <dbReference type="ARBA" id="ARBA00022723"/>
    </source>
</evidence>
<sequence length="549" mass="61262">MDTKRLVIYHGGSWVGNCYEGGLTKLVHVPRGLTYDALVKLIQDVAKVDVARYTIQLCTLVSTISGVARPILENDNDVSCMMVEDRLIPEVYVTIYHKRPTDCVQNGTTVDEHDNLLQSNFVQQCNQSTPQPGYSGFVQQLAACGSIPISDPIVCTDETIHDEENSQASNTDNSDDVLIPNVDTENSDDGMHAGSPSASPSGFATLGEGSFGEDGLGEDGSGEHPTPRAWSIPGSERYSLQPNLMDEEISNDDCLYKGKLFRCKKDLKRTVQKYALKQNFELRNRRSSNTRYEAGCKDGECEFQLRAYKMQKGEYWVVRMFVKDHTCNIDGFHARFRQASSWTVGELLVPKLRVNGHSLKPKDIMVEMQVEHGLHLLYTKAWRAKDHVEASVFGAPEESFKLLPAYCHRLKEDGNKDGLVNLSEKTCSCMKFQVDKLPCRHALAAIRFVKKPFGDFCGDCYKTTSWVEAYSGNIFPVGLLPLTRSEMASSRVAHATLKGPSVVKELCIGLALGLAAGGLWKMHHWNEQRKVRTFYDLLEKGEISVVAKE</sequence>
<evidence type="ECO:0000256" key="12">
    <source>
        <dbReference type="PROSITE-ProRule" id="PRU00325"/>
    </source>
</evidence>
<dbReference type="Pfam" id="PF03108">
    <property type="entry name" value="DBD_Tnp_Mut"/>
    <property type="match status" value="1"/>
</dbReference>
<dbReference type="GO" id="GO:0008270">
    <property type="term" value="F:zinc ion binding"/>
    <property type="evidence" value="ECO:0007669"/>
    <property type="project" value="UniProtKB-KW"/>
</dbReference>
<evidence type="ECO:0000259" key="14">
    <source>
        <dbReference type="PROSITE" id="PS50966"/>
    </source>
</evidence>
<feature type="compositionally biased region" description="Low complexity" evidence="13">
    <location>
        <begin position="193"/>
        <end position="208"/>
    </location>
</feature>
<keyword evidence="16" id="KW-1185">Reference proteome</keyword>
<keyword evidence="4" id="KW-0812">Transmembrane</keyword>
<dbReference type="PROSITE" id="PS50966">
    <property type="entry name" value="ZF_SWIM"/>
    <property type="match status" value="1"/>
</dbReference>
<keyword evidence="5" id="KW-0479">Metal-binding</keyword>